<dbReference type="GO" id="GO:0008408">
    <property type="term" value="F:3'-5' exonuclease activity"/>
    <property type="evidence" value="ECO:0007669"/>
    <property type="project" value="InterPro"/>
</dbReference>
<dbReference type="InterPro" id="IPR046938">
    <property type="entry name" value="DNA_clamp_sf"/>
</dbReference>
<name>A0A0G0N8H0_9BACT</name>
<dbReference type="Gene3D" id="3.10.150.10">
    <property type="entry name" value="DNA Polymerase III, subunit A, domain 2"/>
    <property type="match status" value="1"/>
</dbReference>
<dbReference type="InterPro" id="IPR022637">
    <property type="entry name" value="DNA_polIII_beta_cen"/>
</dbReference>
<proteinExistence type="inferred from homology"/>
<dbReference type="PANTHER" id="PTHR30478:SF0">
    <property type="entry name" value="BETA SLIDING CLAMP"/>
    <property type="match status" value="1"/>
</dbReference>
<dbReference type="GO" id="GO:0006271">
    <property type="term" value="P:DNA strand elongation involved in DNA replication"/>
    <property type="evidence" value="ECO:0007669"/>
    <property type="project" value="TreeGrafter"/>
</dbReference>
<evidence type="ECO:0000256" key="9">
    <source>
        <dbReference type="PIRNR" id="PIRNR000804"/>
    </source>
</evidence>
<keyword evidence="5 9" id="KW-0548">Nucleotidyltransferase</keyword>
<dbReference type="CDD" id="cd00140">
    <property type="entry name" value="beta_clamp"/>
    <property type="match status" value="1"/>
</dbReference>
<dbReference type="Pfam" id="PF02768">
    <property type="entry name" value="DNA_pol3_beta_3"/>
    <property type="match status" value="1"/>
</dbReference>
<evidence type="ECO:0000259" key="13">
    <source>
        <dbReference type="Pfam" id="PF02768"/>
    </source>
</evidence>
<keyword evidence="4 9" id="KW-0808">Transferase</keyword>
<dbReference type="InterPro" id="IPR022634">
    <property type="entry name" value="DNA_polIII_beta_N"/>
</dbReference>
<keyword evidence="3 9" id="KW-0963">Cytoplasm</keyword>
<keyword evidence="6 9" id="KW-0235">DNA replication</keyword>
<evidence type="ECO:0000256" key="3">
    <source>
        <dbReference type="ARBA" id="ARBA00022490"/>
    </source>
</evidence>
<feature type="domain" description="DNA polymerase III beta sliding clamp N-terminal" evidence="11">
    <location>
        <begin position="1"/>
        <end position="118"/>
    </location>
</feature>
<reference evidence="14 15" key="1">
    <citation type="journal article" date="2015" name="Nature">
        <title>rRNA introns, odd ribosomes, and small enigmatic genomes across a large radiation of phyla.</title>
        <authorList>
            <person name="Brown C.T."/>
            <person name="Hug L.A."/>
            <person name="Thomas B.C."/>
            <person name="Sharon I."/>
            <person name="Castelle C.J."/>
            <person name="Singh A."/>
            <person name="Wilkins M.J."/>
            <person name="Williams K.H."/>
            <person name="Banfield J.F."/>
        </authorList>
    </citation>
    <scope>NUCLEOTIDE SEQUENCE [LARGE SCALE GENOMIC DNA]</scope>
</reference>
<dbReference type="Gene3D" id="3.70.10.10">
    <property type="match status" value="1"/>
</dbReference>
<evidence type="ECO:0000256" key="6">
    <source>
        <dbReference type="ARBA" id="ARBA00022705"/>
    </source>
</evidence>
<evidence type="ECO:0000256" key="2">
    <source>
        <dbReference type="ARBA" id="ARBA00010752"/>
    </source>
</evidence>
<organism evidence="14 15">
    <name type="scientific">Candidatus Wolfebacteria bacterium GW2011_GWC2_39_22</name>
    <dbReference type="NCBI Taxonomy" id="1619013"/>
    <lineage>
        <taxon>Bacteria</taxon>
        <taxon>Candidatus Wolfeibacteriota</taxon>
    </lineage>
</organism>
<comment type="subcellular location">
    <subcellularLocation>
        <location evidence="1 9">Cytoplasm</location>
    </subcellularLocation>
</comment>
<dbReference type="Pfam" id="PF00712">
    <property type="entry name" value="DNA_pol3_beta"/>
    <property type="match status" value="1"/>
</dbReference>
<protein>
    <recommendedName>
        <fullName evidence="9">Beta sliding clamp</fullName>
    </recommendedName>
</protein>
<evidence type="ECO:0000256" key="7">
    <source>
        <dbReference type="ARBA" id="ARBA00022932"/>
    </source>
</evidence>
<keyword evidence="10" id="KW-0175">Coiled coil</keyword>
<dbReference type="NCBIfam" id="TIGR00663">
    <property type="entry name" value="dnan"/>
    <property type="match status" value="1"/>
</dbReference>
<dbReference type="Proteomes" id="UP000034665">
    <property type="component" value="Unassembled WGS sequence"/>
</dbReference>
<dbReference type="SUPFAM" id="SSF55979">
    <property type="entry name" value="DNA clamp"/>
    <property type="match status" value="3"/>
</dbReference>
<evidence type="ECO:0000256" key="5">
    <source>
        <dbReference type="ARBA" id="ARBA00022695"/>
    </source>
</evidence>
<evidence type="ECO:0000256" key="1">
    <source>
        <dbReference type="ARBA" id="ARBA00004496"/>
    </source>
</evidence>
<dbReference type="InterPro" id="IPR022635">
    <property type="entry name" value="DNA_polIII_beta_C"/>
</dbReference>
<feature type="domain" description="DNA polymerase III beta sliding clamp C-terminal" evidence="13">
    <location>
        <begin position="250"/>
        <end position="369"/>
    </location>
</feature>
<feature type="coiled-coil region" evidence="10">
    <location>
        <begin position="71"/>
        <end position="98"/>
    </location>
</feature>
<evidence type="ECO:0000256" key="8">
    <source>
        <dbReference type="ARBA" id="ARBA00023125"/>
    </source>
</evidence>
<dbReference type="PIRSF" id="PIRSF000804">
    <property type="entry name" value="DNA_pol_III_b"/>
    <property type="match status" value="1"/>
</dbReference>
<dbReference type="PANTHER" id="PTHR30478">
    <property type="entry name" value="DNA POLYMERASE III SUBUNIT BETA"/>
    <property type="match status" value="1"/>
</dbReference>
<dbReference type="SMART" id="SM00480">
    <property type="entry name" value="POL3Bc"/>
    <property type="match status" value="1"/>
</dbReference>
<evidence type="ECO:0000313" key="14">
    <source>
        <dbReference type="EMBL" id="KKR12484.1"/>
    </source>
</evidence>
<evidence type="ECO:0000313" key="15">
    <source>
        <dbReference type="Proteomes" id="UP000034665"/>
    </source>
</evidence>
<feature type="domain" description="DNA polymerase III beta sliding clamp central" evidence="12">
    <location>
        <begin position="139"/>
        <end position="247"/>
    </location>
</feature>
<dbReference type="GO" id="GO:0009360">
    <property type="term" value="C:DNA polymerase III complex"/>
    <property type="evidence" value="ECO:0007669"/>
    <property type="project" value="InterPro"/>
</dbReference>
<sequence length="372" mass="42046">MELIVLKTNLREGIASLGKIGSENASLPILKNCLIETHENKIKFSVTNLEMAIASVIPAKVIQDGSITVPLSVLSSIINNLESERVSLETKANNLIIKTENYQAKIQGTKKEEFPIIPKIENEKEYIEIESGLLKDSFLSIITASQGSAIRPELGGILFDYQVNFVKFAATDSFRLAEKTINENRYKANIEQKVKMIVPLKTIQELVRIMSEKDDEKIKIYFDQSQILFRTEKFELVSRVINGDFPDYQQIIPKETSIEVIVNRDQLVNALKLTGAFSDKMNEIRVIIKEGVKNIELFSSNPILGENQYLIPAKIKGDSMEIVFNWKFLFDGMKSITTENVTIGLNGDNKPAIIKPMNVTDYFYIIMPIKSE</sequence>
<dbReference type="EMBL" id="LBWR01000001">
    <property type="protein sequence ID" value="KKR12484.1"/>
    <property type="molecule type" value="Genomic_DNA"/>
</dbReference>
<gene>
    <name evidence="14" type="ORF">UT41_C0001G0028</name>
</gene>
<keyword evidence="7 9" id="KW-0239">DNA-directed DNA polymerase</keyword>
<evidence type="ECO:0000256" key="4">
    <source>
        <dbReference type="ARBA" id="ARBA00022679"/>
    </source>
</evidence>
<dbReference type="InterPro" id="IPR001001">
    <property type="entry name" value="DNA_polIII_beta"/>
</dbReference>
<dbReference type="GO" id="GO:0005737">
    <property type="term" value="C:cytoplasm"/>
    <property type="evidence" value="ECO:0007669"/>
    <property type="project" value="UniProtKB-SubCell"/>
</dbReference>
<comment type="caution">
    <text evidence="14">The sequence shown here is derived from an EMBL/GenBank/DDBJ whole genome shotgun (WGS) entry which is preliminary data.</text>
</comment>
<comment type="function">
    <text evidence="9">Confers DNA tethering and processivity to DNA polymerases and other proteins. Acts as a clamp, forming a ring around DNA (a reaction catalyzed by the clamp-loading complex) which diffuses in an ATP-independent manner freely and bidirectionally along dsDNA. Initially characterized for its ability to contact the catalytic subunit of DNA polymerase III (Pol III), a complex, multichain enzyme responsible for most of the replicative synthesis in bacteria; Pol III exhibits 3'-5' exonuclease proofreading activity. The beta chain is required for initiation of replication as well as for processivity of DNA replication.</text>
</comment>
<dbReference type="GO" id="GO:0003677">
    <property type="term" value="F:DNA binding"/>
    <property type="evidence" value="ECO:0007669"/>
    <property type="project" value="UniProtKB-UniRule"/>
</dbReference>
<dbReference type="Pfam" id="PF02767">
    <property type="entry name" value="DNA_pol3_beta_2"/>
    <property type="match status" value="1"/>
</dbReference>
<accession>A0A0G0N8H0</accession>
<evidence type="ECO:0000256" key="10">
    <source>
        <dbReference type="SAM" id="Coils"/>
    </source>
</evidence>
<dbReference type="AlphaFoldDB" id="A0A0G0N8H0"/>
<dbReference type="STRING" id="1619013.UT41_C0001G0028"/>
<comment type="subunit">
    <text evidence="9">Forms a ring-shaped head-to-tail homodimer around DNA.</text>
</comment>
<evidence type="ECO:0000259" key="11">
    <source>
        <dbReference type="Pfam" id="PF00712"/>
    </source>
</evidence>
<evidence type="ECO:0000259" key="12">
    <source>
        <dbReference type="Pfam" id="PF02767"/>
    </source>
</evidence>
<comment type="similarity">
    <text evidence="2 9">Belongs to the beta sliding clamp family.</text>
</comment>
<keyword evidence="8" id="KW-0238">DNA-binding</keyword>
<dbReference type="GO" id="GO:0003887">
    <property type="term" value="F:DNA-directed DNA polymerase activity"/>
    <property type="evidence" value="ECO:0007669"/>
    <property type="project" value="UniProtKB-UniRule"/>
</dbReference>